<dbReference type="AlphaFoldDB" id="A0A0C7P060"/>
<dbReference type="GO" id="GO:0005737">
    <property type="term" value="C:cytoplasm"/>
    <property type="evidence" value="ECO:0007669"/>
    <property type="project" value="UniProtKB-SubCell"/>
</dbReference>
<dbReference type="HOGENOM" id="CLU_100552_2_0_0"/>
<dbReference type="InterPro" id="IPR003742">
    <property type="entry name" value="RlmH-like"/>
</dbReference>
<dbReference type="InterPro" id="IPR029028">
    <property type="entry name" value="Alpha/beta_knot_MTases"/>
</dbReference>
<proteinExistence type="inferred from homology"/>
<dbReference type="PIRSF" id="PIRSF004505">
    <property type="entry name" value="MT_bac"/>
    <property type="match status" value="1"/>
</dbReference>
<dbReference type="RefSeq" id="WP_045088282.1">
    <property type="nucleotide sequence ID" value="NZ_LN824141.1"/>
</dbReference>
<keyword evidence="5" id="KW-0698">rRNA processing</keyword>
<dbReference type="EMBL" id="LN824141">
    <property type="protein sequence ID" value="CEP78928.1"/>
    <property type="molecule type" value="Genomic_DNA"/>
</dbReference>
<dbReference type="PANTHER" id="PTHR33603:SF1">
    <property type="entry name" value="RIBOSOMAL RNA LARGE SUBUNIT METHYLTRANSFERASE H"/>
    <property type="match status" value="1"/>
</dbReference>
<dbReference type="STRING" id="1006576.DTL3_1639"/>
<dbReference type="SUPFAM" id="SSF75217">
    <property type="entry name" value="alpha/beta knot"/>
    <property type="match status" value="1"/>
</dbReference>
<dbReference type="OrthoDB" id="9806643at2"/>
<dbReference type="InterPro" id="IPR029026">
    <property type="entry name" value="tRNA_m1G_MTases_N"/>
</dbReference>
<evidence type="ECO:0000256" key="3">
    <source>
        <dbReference type="ARBA" id="ARBA00022691"/>
    </source>
</evidence>
<dbReference type="Gene3D" id="3.40.1280.10">
    <property type="match status" value="1"/>
</dbReference>
<keyword evidence="2 5" id="KW-0808">Transferase</keyword>
<dbReference type="KEGG" id="dtn:DTL3_1639"/>
<dbReference type="PANTHER" id="PTHR33603">
    <property type="entry name" value="METHYLTRANSFERASE"/>
    <property type="match status" value="1"/>
</dbReference>
<comment type="catalytic activity">
    <reaction evidence="5">
        <text>pseudouridine(1915) in 23S rRNA + S-adenosyl-L-methionine = N(3)-methylpseudouridine(1915) in 23S rRNA + S-adenosyl-L-homocysteine + H(+)</text>
        <dbReference type="Rhea" id="RHEA:42752"/>
        <dbReference type="Rhea" id="RHEA-COMP:10221"/>
        <dbReference type="Rhea" id="RHEA-COMP:10222"/>
        <dbReference type="ChEBI" id="CHEBI:15378"/>
        <dbReference type="ChEBI" id="CHEBI:57856"/>
        <dbReference type="ChEBI" id="CHEBI:59789"/>
        <dbReference type="ChEBI" id="CHEBI:65314"/>
        <dbReference type="ChEBI" id="CHEBI:74486"/>
        <dbReference type="EC" id="2.1.1.177"/>
    </reaction>
</comment>
<accession>A0A0C7P060</accession>
<dbReference type="Proteomes" id="UP000032809">
    <property type="component" value="Chromosome I"/>
</dbReference>
<keyword evidence="1 5" id="KW-0489">Methyltransferase</keyword>
<evidence type="ECO:0000313" key="6">
    <source>
        <dbReference type="EMBL" id="CEP78928.1"/>
    </source>
</evidence>
<name>A0A0C7P060_DEFTU</name>
<evidence type="ECO:0000256" key="5">
    <source>
        <dbReference type="HAMAP-Rule" id="MF_00658"/>
    </source>
</evidence>
<reference evidence="7" key="1">
    <citation type="submission" date="2014-11" db="EMBL/GenBank/DDBJ databases">
        <authorList>
            <person name="Wibberg D."/>
        </authorList>
    </citation>
    <scope>NUCLEOTIDE SEQUENCE [LARGE SCALE GENOMIC DNA]</scope>
    <source>
        <strain evidence="7">L3</strain>
    </source>
</reference>
<comment type="subcellular location">
    <subcellularLocation>
        <location evidence="5">Cytoplasm</location>
    </subcellularLocation>
</comment>
<gene>
    <name evidence="5 6" type="primary">rlmH</name>
    <name evidence="6" type="ORF">DTL3_1639</name>
</gene>
<evidence type="ECO:0000313" key="7">
    <source>
        <dbReference type="Proteomes" id="UP000032809"/>
    </source>
</evidence>
<comment type="subunit">
    <text evidence="5">Homodimer.</text>
</comment>
<feature type="binding site" evidence="5">
    <location>
        <position position="71"/>
    </location>
    <ligand>
        <name>S-adenosyl-L-methionine</name>
        <dbReference type="ChEBI" id="CHEBI:59789"/>
    </ligand>
</feature>
<sequence length="155" mass="18118">MTRIILVGPLKTNYIINGTKQYLKWIGKYEKVQLIQLPLSGDLNKIPEKDYKDKDFEKIQKYLPDSYNIVLDENGDSLTSVEFANLYDNIKSTCGRKYINFIIGGPLGHSQKIFEYSNKTLSLSKLTFTHEFATLILLEQLFRINKILNNERYHY</sequence>
<comment type="similarity">
    <text evidence="4 5">Belongs to the RNA methyltransferase RlmH family.</text>
</comment>
<evidence type="ECO:0000256" key="4">
    <source>
        <dbReference type="ARBA" id="ARBA00038303"/>
    </source>
</evidence>
<evidence type="ECO:0000256" key="1">
    <source>
        <dbReference type="ARBA" id="ARBA00022603"/>
    </source>
</evidence>
<organism evidence="6 7">
    <name type="scientific">Defluviitoga tunisiensis</name>
    <dbReference type="NCBI Taxonomy" id="1006576"/>
    <lineage>
        <taxon>Bacteria</taxon>
        <taxon>Thermotogati</taxon>
        <taxon>Thermotogota</taxon>
        <taxon>Thermotogae</taxon>
        <taxon>Petrotogales</taxon>
        <taxon>Petrotogaceae</taxon>
        <taxon>Defluviitoga</taxon>
    </lineage>
</organism>
<dbReference type="CDD" id="cd18081">
    <property type="entry name" value="RlmH-like"/>
    <property type="match status" value="1"/>
</dbReference>
<dbReference type="EC" id="2.1.1.177" evidence="5"/>
<keyword evidence="3 5" id="KW-0949">S-adenosyl-L-methionine</keyword>
<comment type="function">
    <text evidence="5">Specifically methylates the pseudouridine at position 1915 (m3Psi1915) in 23S rRNA.</text>
</comment>
<feature type="binding site" evidence="5">
    <location>
        <begin position="123"/>
        <end position="128"/>
    </location>
    <ligand>
        <name>S-adenosyl-L-methionine</name>
        <dbReference type="ChEBI" id="CHEBI:59789"/>
    </ligand>
</feature>
<dbReference type="GO" id="GO:0070038">
    <property type="term" value="F:rRNA (pseudouridine-N3-)-methyltransferase activity"/>
    <property type="evidence" value="ECO:0007669"/>
    <property type="project" value="UniProtKB-UniRule"/>
</dbReference>
<dbReference type="HAMAP" id="MF_00658">
    <property type="entry name" value="23SrRNA_methyltr_H"/>
    <property type="match status" value="1"/>
</dbReference>
<evidence type="ECO:0000256" key="2">
    <source>
        <dbReference type="ARBA" id="ARBA00022679"/>
    </source>
</evidence>
<protein>
    <recommendedName>
        <fullName evidence="5">Ribosomal RNA large subunit methyltransferase H</fullName>
        <ecNumber evidence="5">2.1.1.177</ecNumber>
    </recommendedName>
    <alternativeName>
        <fullName evidence="5">23S rRNA (pseudouridine1915-N3)-methyltransferase</fullName>
    </alternativeName>
    <alternativeName>
        <fullName evidence="5">23S rRNA m3Psi1915 methyltransferase</fullName>
    </alternativeName>
    <alternativeName>
        <fullName evidence="5">rRNA (pseudouridine-N3-)-methyltransferase RlmH</fullName>
    </alternativeName>
</protein>
<feature type="binding site" evidence="5">
    <location>
        <position position="104"/>
    </location>
    <ligand>
        <name>S-adenosyl-L-methionine</name>
        <dbReference type="ChEBI" id="CHEBI:59789"/>
    </ligand>
</feature>
<keyword evidence="7" id="KW-1185">Reference proteome</keyword>
<dbReference type="Pfam" id="PF02590">
    <property type="entry name" value="SPOUT_MTase"/>
    <property type="match status" value="1"/>
</dbReference>
<keyword evidence="5" id="KW-0963">Cytoplasm</keyword>